<dbReference type="GO" id="GO:1901135">
    <property type="term" value="P:carbohydrate derivative metabolic process"/>
    <property type="evidence" value="ECO:0007669"/>
    <property type="project" value="UniProtKB-ARBA"/>
</dbReference>
<dbReference type="GO" id="GO:0016757">
    <property type="term" value="F:glycosyltransferase activity"/>
    <property type="evidence" value="ECO:0007669"/>
    <property type="project" value="InterPro"/>
</dbReference>
<keyword evidence="5" id="KW-1185">Reference proteome</keyword>
<name>A0A2T4G7Z6_9PSED</name>
<dbReference type="EMBL" id="VZPQ01000012">
    <property type="protein sequence ID" value="KAB0565143.1"/>
    <property type="molecule type" value="Genomic_DNA"/>
</dbReference>
<feature type="domain" description="Glycosyltransferase subfamily 4-like N-terminal" evidence="2">
    <location>
        <begin position="32"/>
        <end position="171"/>
    </location>
</feature>
<dbReference type="InterPro" id="IPR028098">
    <property type="entry name" value="Glyco_trans_4-like_N"/>
</dbReference>
<protein>
    <submittedName>
        <fullName evidence="4">Glycosyltransferase family 1 protein</fullName>
    </submittedName>
    <submittedName>
        <fullName evidence="3">Glycosyltransferase family 4 protein</fullName>
    </submittedName>
</protein>
<evidence type="ECO:0000313" key="3">
    <source>
        <dbReference type="EMBL" id="KAB0565143.1"/>
    </source>
</evidence>
<dbReference type="PANTHER" id="PTHR12526:SF630">
    <property type="entry name" value="GLYCOSYLTRANSFERASE"/>
    <property type="match status" value="1"/>
</dbReference>
<dbReference type="EMBL" id="PYWX01000007">
    <property type="protein sequence ID" value="PTC31810.1"/>
    <property type="molecule type" value="Genomic_DNA"/>
</dbReference>
<evidence type="ECO:0000259" key="2">
    <source>
        <dbReference type="Pfam" id="PF13579"/>
    </source>
</evidence>
<dbReference type="InterPro" id="IPR001296">
    <property type="entry name" value="Glyco_trans_1"/>
</dbReference>
<dbReference type="Pfam" id="PF00534">
    <property type="entry name" value="Glycos_transf_1"/>
    <property type="match status" value="1"/>
</dbReference>
<dbReference type="Gene3D" id="3.40.50.2000">
    <property type="entry name" value="Glycogen Phosphorylase B"/>
    <property type="match status" value="2"/>
</dbReference>
<dbReference type="Proteomes" id="UP000423257">
    <property type="component" value="Unassembled WGS sequence"/>
</dbReference>
<dbReference type="SUPFAM" id="SSF53756">
    <property type="entry name" value="UDP-Glycosyltransferase/glycogen phosphorylase"/>
    <property type="match status" value="1"/>
</dbReference>
<sequence>MIKKKRICVVATVPVALKVFMVEHINKLAEKYCVTVMANAESEQIYQFLDKSIRFIPLPIQRKVSVFSDLVSLIKLFKIFTTENFDCVLSIMPKSGLLTMLAGYFARVPHRIHIFTGQVWYTKRGFSRFALKKLDQLLASAATNLLADSPSQRDFLIKENVVKPAKIEVLGQGSISGVDLARFKPDTMMREKIRRELGLDDSALVFLFMARLTHVKGIVDLARAFTDVAMSCPDAHLLVVGPDEDGVEHVVAELALKFKGRCHRVGFTNNPEGYMAASDVFSLPSYREGFSLATIQAAGVGLPAIASRIYGLSDAVQEGKTGLLHRPGAIDEISAAMKALYSDSGLRIKLAEAARQRAHTDFAQPIIINEMSLYMDRLLV</sequence>
<gene>
    <name evidence="4" type="ORF">C9383_02030</name>
    <name evidence="3" type="ORF">F7R03_19210</name>
</gene>
<accession>A0A2T4G7Z6</accession>
<organism evidence="4 5">
    <name type="scientific">Pseudomonas palleroniana</name>
    <dbReference type="NCBI Taxonomy" id="191390"/>
    <lineage>
        <taxon>Bacteria</taxon>
        <taxon>Pseudomonadati</taxon>
        <taxon>Pseudomonadota</taxon>
        <taxon>Gammaproteobacteria</taxon>
        <taxon>Pseudomonadales</taxon>
        <taxon>Pseudomonadaceae</taxon>
        <taxon>Pseudomonas</taxon>
    </lineage>
</organism>
<evidence type="ECO:0000313" key="5">
    <source>
        <dbReference type="Proteomes" id="UP000240476"/>
    </source>
</evidence>
<dbReference type="PANTHER" id="PTHR12526">
    <property type="entry name" value="GLYCOSYLTRANSFERASE"/>
    <property type="match status" value="1"/>
</dbReference>
<comment type="caution">
    <text evidence="4">The sequence shown here is derived from an EMBL/GenBank/DDBJ whole genome shotgun (WGS) entry which is preliminary data.</text>
</comment>
<feature type="domain" description="Glycosyl transferase family 1" evidence="1">
    <location>
        <begin position="190"/>
        <end position="357"/>
    </location>
</feature>
<proteinExistence type="predicted"/>
<evidence type="ECO:0000259" key="1">
    <source>
        <dbReference type="Pfam" id="PF00534"/>
    </source>
</evidence>
<dbReference type="Proteomes" id="UP000240476">
    <property type="component" value="Unassembled WGS sequence"/>
</dbReference>
<keyword evidence="4" id="KW-0808">Transferase</keyword>
<evidence type="ECO:0000313" key="4">
    <source>
        <dbReference type="EMBL" id="PTC31810.1"/>
    </source>
</evidence>
<dbReference type="AlphaFoldDB" id="A0A2T4G7Z6"/>
<evidence type="ECO:0000313" key="6">
    <source>
        <dbReference type="Proteomes" id="UP000423257"/>
    </source>
</evidence>
<dbReference type="RefSeq" id="WP_090366075.1">
    <property type="nucleotide sequence ID" value="NZ_FNUA01000002.1"/>
</dbReference>
<dbReference type="Pfam" id="PF13579">
    <property type="entry name" value="Glyco_trans_4_4"/>
    <property type="match status" value="1"/>
</dbReference>
<reference evidence="4 5" key="1">
    <citation type="submission" date="2018-03" db="EMBL/GenBank/DDBJ databases">
        <title>Draft genome sequence of the type strain of Pseudomonas palleroniana LMG 23076, isolated from rice in Cameroon.</title>
        <authorList>
            <person name="Tambong J.T."/>
        </authorList>
    </citation>
    <scope>NUCLEOTIDE SEQUENCE [LARGE SCALE GENOMIC DNA]</scope>
    <source>
        <strain evidence="4 5">LMG 23076</strain>
    </source>
</reference>
<reference evidence="3 6" key="2">
    <citation type="submission" date="2019-09" db="EMBL/GenBank/DDBJ databases">
        <title>Draft genome sequences of 48 bacterial type strains from the CCUG.</title>
        <authorList>
            <person name="Tunovic T."/>
            <person name="Pineiro-Iglesias B."/>
            <person name="Unosson C."/>
            <person name="Inganas E."/>
            <person name="Ohlen M."/>
            <person name="Cardew S."/>
            <person name="Jensie-Markopoulos S."/>
            <person name="Salva-Serra F."/>
            <person name="Jaen-Luchoro D."/>
            <person name="Karlsson R."/>
            <person name="Svensson-Stadler L."/>
            <person name="Chun J."/>
            <person name="Moore E."/>
        </authorList>
    </citation>
    <scope>NUCLEOTIDE SEQUENCE [LARGE SCALE GENOMIC DNA]</scope>
    <source>
        <strain evidence="3 6">CCUG 51524</strain>
    </source>
</reference>